<keyword evidence="4 8" id="KW-1003">Cell membrane</keyword>
<feature type="domain" description="NADH:quinone oxidoreductase/Mrp antiporter transmembrane" evidence="10">
    <location>
        <begin position="126"/>
        <end position="345"/>
    </location>
</feature>
<evidence type="ECO:0000256" key="9">
    <source>
        <dbReference type="RuleBase" id="RU000320"/>
    </source>
</evidence>
<feature type="transmembrane region" description="Helical" evidence="8">
    <location>
        <begin position="460"/>
        <end position="483"/>
    </location>
</feature>
<comment type="subunit">
    <text evidence="8">Forms a complex with DabA.</text>
</comment>
<comment type="function">
    <text evidence="8">Part of an energy-coupled inorganic carbon pump.</text>
</comment>
<feature type="transmembrane region" description="Helical" evidence="8">
    <location>
        <begin position="242"/>
        <end position="263"/>
    </location>
</feature>
<feature type="transmembrane region" description="Helical" evidence="8">
    <location>
        <begin position="76"/>
        <end position="93"/>
    </location>
</feature>
<gene>
    <name evidence="8" type="primary">dabB</name>
    <name evidence="11" type="ORF">AB2B41_14880</name>
</gene>
<dbReference type="HAMAP" id="MF_00862">
    <property type="entry name" value="DabB"/>
    <property type="match status" value="1"/>
</dbReference>
<feature type="transmembrane region" description="Helical" evidence="8">
    <location>
        <begin position="113"/>
        <end position="143"/>
    </location>
</feature>
<dbReference type="InterPro" id="IPR001750">
    <property type="entry name" value="ND/Mrp_TM"/>
</dbReference>
<protein>
    <recommendedName>
        <fullName evidence="8">Probable inorganic carbon transporter subunit DabB</fullName>
    </recommendedName>
</protein>
<evidence type="ECO:0000259" key="10">
    <source>
        <dbReference type="Pfam" id="PF00361"/>
    </source>
</evidence>
<evidence type="ECO:0000313" key="12">
    <source>
        <dbReference type="Proteomes" id="UP001556098"/>
    </source>
</evidence>
<evidence type="ECO:0000313" key="11">
    <source>
        <dbReference type="EMBL" id="MEW9920897.1"/>
    </source>
</evidence>
<dbReference type="Proteomes" id="UP001556098">
    <property type="component" value="Unassembled WGS sequence"/>
</dbReference>
<keyword evidence="12" id="KW-1185">Reference proteome</keyword>
<proteinExistence type="inferred from homology"/>
<keyword evidence="5 8" id="KW-0812">Transmembrane</keyword>
<evidence type="ECO:0000256" key="3">
    <source>
        <dbReference type="ARBA" id="ARBA00022448"/>
    </source>
</evidence>
<name>A0ABV3RQQ1_9RHOB</name>
<keyword evidence="3 8" id="KW-0813">Transport</keyword>
<comment type="function">
    <text evidence="1">NDH-1 shuttles electrons from NADH, via FMN and iron-sulfur (Fe-S) centers, to quinones in the respiratory chain. The immediate electron acceptor for the enzyme in this species is believed to be ubiquinone. Couples the redox reaction to proton translocation (for every two electrons transferred, four hydrogen ions are translocated across the cytoplasmic membrane), and thus conserves the redox energy in a proton gradient.</text>
</comment>
<dbReference type="RefSeq" id="WP_367878600.1">
    <property type="nucleotide sequence ID" value="NZ_JBFNXX010000011.1"/>
</dbReference>
<feature type="transmembrane region" description="Helical" evidence="8">
    <location>
        <begin position="164"/>
        <end position="185"/>
    </location>
</feature>
<evidence type="ECO:0000256" key="2">
    <source>
        <dbReference type="ARBA" id="ARBA00004127"/>
    </source>
</evidence>
<dbReference type="InterPro" id="IPR003945">
    <property type="entry name" value="NU5C-like"/>
</dbReference>
<dbReference type="EMBL" id="JBFNXX010000011">
    <property type="protein sequence ID" value="MEW9920897.1"/>
    <property type="molecule type" value="Genomic_DNA"/>
</dbReference>
<evidence type="ECO:0000256" key="6">
    <source>
        <dbReference type="ARBA" id="ARBA00022989"/>
    </source>
</evidence>
<comment type="subcellular location">
    <subcellularLocation>
        <location evidence="8">Cell membrane</location>
        <topology evidence="8">Multi-pass membrane protein</topology>
    </subcellularLocation>
    <subcellularLocation>
        <location evidence="2">Endomembrane system</location>
        <topology evidence="2">Multi-pass membrane protein</topology>
    </subcellularLocation>
    <subcellularLocation>
        <location evidence="9">Membrane</location>
        <topology evidence="9">Multi-pass membrane protein</topology>
    </subcellularLocation>
</comment>
<evidence type="ECO:0000256" key="7">
    <source>
        <dbReference type="ARBA" id="ARBA00023136"/>
    </source>
</evidence>
<evidence type="ECO:0000256" key="4">
    <source>
        <dbReference type="ARBA" id="ARBA00022475"/>
    </source>
</evidence>
<evidence type="ECO:0000256" key="5">
    <source>
        <dbReference type="ARBA" id="ARBA00022692"/>
    </source>
</evidence>
<accession>A0ABV3RQQ1</accession>
<feature type="transmembrane region" description="Helical" evidence="8">
    <location>
        <begin position="205"/>
        <end position="230"/>
    </location>
</feature>
<feature type="transmembrane region" description="Helical" evidence="8">
    <location>
        <begin position="306"/>
        <end position="327"/>
    </location>
</feature>
<dbReference type="PANTHER" id="PTHR42829">
    <property type="entry name" value="NADH-UBIQUINONE OXIDOREDUCTASE CHAIN 5"/>
    <property type="match status" value="1"/>
</dbReference>
<comment type="similarity">
    <text evidence="8">Belongs to the inorganic carbon transporter (TC 9.A.2) DabB family.</text>
</comment>
<organism evidence="11 12">
    <name type="scientific">Sulfitobacter sediminis</name>
    <dbReference type="NCBI Taxonomy" id="3234186"/>
    <lineage>
        <taxon>Bacteria</taxon>
        <taxon>Pseudomonadati</taxon>
        <taxon>Pseudomonadota</taxon>
        <taxon>Alphaproteobacteria</taxon>
        <taxon>Rhodobacterales</taxon>
        <taxon>Roseobacteraceae</taxon>
        <taxon>Sulfitobacter</taxon>
    </lineage>
</organism>
<keyword evidence="6 8" id="KW-1133">Transmembrane helix</keyword>
<feature type="transmembrane region" description="Helical" evidence="8">
    <location>
        <begin position="390"/>
        <end position="408"/>
    </location>
</feature>
<reference evidence="11 12" key="1">
    <citation type="submission" date="2024-07" db="EMBL/GenBank/DDBJ databases">
        <title>Marimonas sp.nov., isolated from tidal-flat sediment.</title>
        <authorList>
            <person name="Jayan J.N."/>
            <person name="Lee S.S."/>
        </authorList>
    </citation>
    <scope>NUCLEOTIDE SEQUENCE [LARGE SCALE GENOMIC DNA]</scope>
    <source>
        <strain evidence="11 12">MJW-29</strain>
    </source>
</reference>
<dbReference type="PANTHER" id="PTHR42829:SF1">
    <property type="entry name" value="INORGANIC CARBON TRANSPORTER SUBUNIT DABB-RELATED"/>
    <property type="match status" value="1"/>
</dbReference>
<evidence type="ECO:0000256" key="1">
    <source>
        <dbReference type="ARBA" id="ARBA00002378"/>
    </source>
</evidence>
<comment type="caution">
    <text evidence="11">The sequence shown here is derived from an EMBL/GenBank/DDBJ whole genome shotgun (WGS) entry which is preliminary data.</text>
</comment>
<feature type="transmembrane region" description="Helical" evidence="8">
    <location>
        <begin position="428"/>
        <end position="448"/>
    </location>
</feature>
<dbReference type="Pfam" id="PF00361">
    <property type="entry name" value="Proton_antipo_M"/>
    <property type="match status" value="1"/>
</dbReference>
<dbReference type="PRINTS" id="PR01434">
    <property type="entry name" value="NADHDHGNASE5"/>
</dbReference>
<dbReference type="InterPro" id="IPR046396">
    <property type="entry name" value="Transporter_DabB"/>
</dbReference>
<sequence length="519" mass="53713">MEFSPSFLAPCVLIVLAMLAWRQPGRRPTGLAQRAEFAALATLALAVFGLVQYVVSGPAKLSLLEGPASLSLKANLVTSTLVLLVAFIGWVVIRYSRTYLDGESQESRFHALMLATLAAVLLFVQSGSLAALILFSALVGLGLKRLLLFYEDRPEARRAATKFALVWHGADAALVLAAVLLVGSYGTGDLNGIATTASETGLTWAASLGVALVVLAAALKTAAFPLHGWLTEVMEAPTPVSALLHAGIINSGGVILISLAGLVQLSPGAMATLVIIGGFTALFGAAVMLTQSAVKTSLAWSTVSQMGFLLLQCGLGLWALALLHIVAHSLYKAHAFLSSGGAVQAVANLRRPGPIAVPSLGAVLRSFALALAIYAVIATAFTMMLGPKTAQALALGAILIFGVAYLVAQGLADLAPSELTKRTARASLGAAVAYFAFQAAAQATWGPALPAAPTPGPLEWALIVLALVSFGLVAFAQALFPLWAHHPSTAGLRVHLANGFYLNALLDRAIGGFKNAKSN</sequence>
<keyword evidence="7 8" id="KW-0472">Membrane</keyword>
<evidence type="ECO:0000256" key="8">
    <source>
        <dbReference type="HAMAP-Rule" id="MF_00862"/>
    </source>
</evidence>
<feature type="transmembrane region" description="Helical" evidence="8">
    <location>
        <begin position="38"/>
        <end position="55"/>
    </location>
</feature>
<feature type="transmembrane region" description="Helical" evidence="8">
    <location>
        <begin position="362"/>
        <end position="384"/>
    </location>
</feature>
<feature type="transmembrane region" description="Helical" evidence="8">
    <location>
        <begin position="269"/>
        <end position="294"/>
    </location>
</feature>